<evidence type="ECO:0000313" key="1">
    <source>
        <dbReference type="EMBL" id="SUG34312.1"/>
    </source>
</evidence>
<organism evidence="1 2">
    <name type="scientific">Salmonella enterica subsp. arizonae</name>
    <dbReference type="NCBI Taxonomy" id="59203"/>
    <lineage>
        <taxon>Bacteria</taxon>
        <taxon>Pseudomonadati</taxon>
        <taxon>Pseudomonadota</taxon>
        <taxon>Gammaproteobacteria</taxon>
        <taxon>Enterobacterales</taxon>
        <taxon>Enterobacteriaceae</taxon>
        <taxon>Salmonella</taxon>
    </lineage>
</organism>
<dbReference type="Proteomes" id="UP000254762">
    <property type="component" value="Unassembled WGS sequence"/>
</dbReference>
<evidence type="ECO:0000313" key="2">
    <source>
        <dbReference type="Proteomes" id="UP000254762"/>
    </source>
</evidence>
<accession>A0A379SXU7</accession>
<gene>
    <name evidence="1" type="primary">citA_2</name>
    <name evidence="1" type="ORF">NCTC7304_03820</name>
</gene>
<protein>
    <submittedName>
        <fullName evidence="1">Citrate-proton symporter</fullName>
    </submittedName>
</protein>
<proteinExistence type="predicted"/>
<dbReference type="AlphaFoldDB" id="A0A379SXU7"/>
<reference evidence="1 2" key="1">
    <citation type="submission" date="2018-06" db="EMBL/GenBank/DDBJ databases">
        <authorList>
            <consortium name="Pathogen Informatics"/>
            <person name="Doyle S."/>
        </authorList>
    </citation>
    <scope>NUCLEOTIDE SEQUENCE [LARGE SCALE GENOMIC DNA]</scope>
    <source>
        <strain evidence="1 2">NCTC7304</strain>
    </source>
</reference>
<name>A0A379SXU7_SALER</name>
<dbReference type="EMBL" id="UGXD01000002">
    <property type="protein sequence ID" value="SUG34312.1"/>
    <property type="molecule type" value="Genomic_DNA"/>
</dbReference>
<sequence>MCAALCGLAATAMLFVRLSRGYIAAENKA</sequence>